<keyword evidence="5 6" id="KW-0472">Membrane</keyword>
<feature type="transmembrane region" description="Helical" evidence="6">
    <location>
        <begin position="238"/>
        <end position="261"/>
    </location>
</feature>
<feature type="domain" description="EamA" evidence="7">
    <location>
        <begin position="177"/>
        <end position="306"/>
    </location>
</feature>
<dbReference type="InterPro" id="IPR037185">
    <property type="entry name" value="EmrE-like"/>
</dbReference>
<feature type="transmembrane region" description="Helical" evidence="6">
    <location>
        <begin position="95"/>
        <end position="112"/>
    </location>
</feature>
<organism evidence="8 9">
    <name type="scientific">Lactobacillus equicursoris 66c</name>
    <dbReference type="NCBI Taxonomy" id="872326"/>
    <lineage>
        <taxon>Bacteria</taxon>
        <taxon>Bacillati</taxon>
        <taxon>Bacillota</taxon>
        <taxon>Bacilli</taxon>
        <taxon>Lactobacillales</taxon>
        <taxon>Lactobacillaceae</taxon>
        <taxon>Lactobacillus</taxon>
    </lineage>
</organism>
<reference evidence="8 9" key="1">
    <citation type="submission" date="2012-08" db="EMBL/GenBank/DDBJ databases">
        <title>Draft Genome Sequences of Lactobacillus equicursoris CIP 110162T, isolated from thoroughbred racehorse feces and Lactobacillus sp. CRBIP 24.137 isolated from urine of human.</title>
        <authorList>
            <person name="Cousin S."/>
            <person name="Loux V."/>
            <person name="Ma L."/>
            <person name="Creno S."/>
            <person name="Clermont D."/>
            <person name="Bizet C."/>
            <person name="Bouchier C."/>
        </authorList>
    </citation>
    <scope>NUCLEOTIDE SEQUENCE [LARGE SCALE GENOMIC DNA]</scope>
    <source>
        <strain evidence="8 9">66c</strain>
    </source>
</reference>
<dbReference type="EMBL" id="CALZ01000025">
    <property type="protein sequence ID" value="CCK82930.1"/>
    <property type="molecule type" value="Genomic_DNA"/>
</dbReference>
<feature type="domain" description="EamA" evidence="7">
    <location>
        <begin position="24"/>
        <end position="163"/>
    </location>
</feature>
<keyword evidence="4 6" id="KW-1133">Transmembrane helix</keyword>
<feature type="transmembrane region" description="Helical" evidence="6">
    <location>
        <begin position="118"/>
        <end position="138"/>
    </location>
</feature>
<dbReference type="SUPFAM" id="SSF103481">
    <property type="entry name" value="Multidrug resistance efflux transporter EmrE"/>
    <property type="match status" value="2"/>
</dbReference>
<evidence type="ECO:0000256" key="5">
    <source>
        <dbReference type="ARBA" id="ARBA00023136"/>
    </source>
</evidence>
<dbReference type="Pfam" id="PF00892">
    <property type="entry name" value="EamA"/>
    <property type="match status" value="2"/>
</dbReference>
<feature type="transmembrane region" description="Helical" evidence="6">
    <location>
        <begin position="25"/>
        <end position="43"/>
    </location>
</feature>
<dbReference type="PANTHER" id="PTHR32322:SF2">
    <property type="entry name" value="EAMA DOMAIN-CONTAINING PROTEIN"/>
    <property type="match status" value="1"/>
</dbReference>
<evidence type="ECO:0000259" key="7">
    <source>
        <dbReference type="Pfam" id="PF00892"/>
    </source>
</evidence>
<evidence type="ECO:0000256" key="1">
    <source>
        <dbReference type="ARBA" id="ARBA00004127"/>
    </source>
</evidence>
<feature type="transmembrane region" description="Helical" evidence="6">
    <location>
        <begin position="178"/>
        <end position="195"/>
    </location>
</feature>
<accession>K0NUG5</accession>
<feature type="transmembrane region" description="Helical" evidence="6">
    <location>
        <begin position="207"/>
        <end position="226"/>
    </location>
</feature>
<dbReference type="InterPro" id="IPR000620">
    <property type="entry name" value="EamA_dom"/>
</dbReference>
<dbReference type="PANTHER" id="PTHR32322">
    <property type="entry name" value="INNER MEMBRANE TRANSPORTER"/>
    <property type="match status" value="1"/>
</dbReference>
<comment type="subcellular location">
    <subcellularLocation>
        <location evidence="1">Endomembrane system</location>
        <topology evidence="1">Multi-pass membrane protein</topology>
    </subcellularLocation>
</comment>
<comment type="similarity">
    <text evidence="2">Belongs to the EamA transporter family.</text>
</comment>
<proteinExistence type="inferred from homology"/>
<evidence type="ECO:0000256" key="3">
    <source>
        <dbReference type="ARBA" id="ARBA00022692"/>
    </source>
</evidence>
<dbReference type="InterPro" id="IPR050638">
    <property type="entry name" value="AA-Vitamin_Transporters"/>
</dbReference>
<comment type="caution">
    <text evidence="8">The sequence shown here is derived from an EMBL/GenBank/DDBJ whole genome shotgun (WGS) entry which is preliminary data.</text>
</comment>
<feature type="transmembrane region" description="Helical" evidence="6">
    <location>
        <begin position="150"/>
        <end position="172"/>
    </location>
</feature>
<evidence type="ECO:0000256" key="6">
    <source>
        <dbReference type="SAM" id="Phobius"/>
    </source>
</evidence>
<dbReference type="Proteomes" id="UP000009325">
    <property type="component" value="Unassembled WGS sequence"/>
</dbReference>
<evidence type="ECO:0000313" key="9">
    <source>
        <dbReference type="Proteomes" id="UP000009325"/>
    </source>
</evidence>
<evidence type="ECO:0000256" key="4">
    <source>
        <dbReference type="ARBA" id="ARBA00022989"/>
    </source>
</evidence>
<gene>
    <name evidence="8" type="ORF">BN146_01355</name>
</gene>
<name>K0NUG5_9LACO</name>
<dbReference type="GO" id="GO:0016020">
    <property type="term" value="C:membrane"/>
    <property type="evidence" value="ECO:0007669"/>
    <property type="project" value="UniProtKB-SubCell"/>
</dbReference>
<protein>
    <submittedName>
        <fullName evidence="8">Putative membrane protein</fullName>
    </submittedName>
</protein>
<evidence type="ECO:0000313" key="8">
    <source>
        <dbReference type="EMBL" id="CCK82930.1"/>
    </source>
</evidence>
<dbReference type="AlphaFoldDB" id="K0NUG5"/>
<sequence length="322" mass="35328">MKLLYLSETVCYTWNMVEKMNKRKGIILAIVGAALWGTSGTAAEMLYQNPNINTFWLVGVRSWLAGLSLLAISFLTKGKKTLTIFQDKHDLLSGILYAIFGILGVQFTYFYTVKSSNAPTATVLVFLAPVLVIAYMALRSRQLPRRIDLISIAVAIIGTAILVTNGNFSSLAVSPKTLIWGFFSALTQAIAVVMPAKLFKKYSTMTILAWGLFLSGILFTPFIIFMPAQHVTFKEWTLVIYIVIAGTILAYTLYLSSVVYISAGLASMLEAFEPLVATILSVGLLGSDFGIMKMVGGSLIIFATFLQVIPSPRPGKLHRNRL</sequence>
<keyword evidence="3 6" id="KW-0812">Transmembrane</keyword>
<feature type="transmembrane region" description="Helical" evidence="6">
    <location>
        <begin position="55"/>
        <end position="75"/>
    </location>
</feature>
<evidence type="ECO:0000256" key="2">
    <source>
        <dbReference type="ARBA" id="ARBA00007362"/>
    </source>
</evidence>